<dbReference type="Proteomes" id="UP000756132">
    <property type="component" value="Chromosome 10"/>
</dbReference>
<dbReference type="GeneID" id="71992015"/>
<reference evidence="1" key="1">
    <citation type="submission" date="2021-12" db="EMBL/GenBank/DDBJ databases">
        <authorList>
            <person name="Zaccaron A."/>
            <person name="Stergiopoulos I."/>
        </authorList>
    </citation>
    <scope>NUCLEOTIDE SEQUENCE</scope>
    <source>
        <strain evidence="1">Race5_Kim</strain>
    </source>
</reference>
<accession>A0A9Q8PHW5</accession>
<name>A0A9Q8PHW5_PASFU</name>
<evidence type="ECO:0000313" key="2">
    <source>
        <dbReference type="Proteomes" id="UP000756132"/>
    </source>
</evidence>
<dbReference type="RefSeq" id="XP_047767092.1">
    <property type="nucleotide sequence ID" value="XM_047911285.1"/>
</dbReference>
<sequence>MNAKLIRKFKIGNNYSREYTAAKYYYNSFTRVVENLTKEEKLDLDAVYKSNTSVDSARRLTRIINKPN</sequence>
<evidence type="ECO:0000313" key="1">
    <source>
        <dbReference type="EMBL" id="UJO22726.1"/>
    </source>
</evidence>
<organism evidence="1 2">
    <name type="scientific">Passalora fulva</name>
    <name type="common">Tomato leaf mold</name>
    <name type="synonym">Cladosporium fulvum</name>
    <dbReference type="NCBI Taxonomy" id="5499"/>
    <lineage>
        <taxon>Eukaryota</taxon>
        <taxon>Fungi</taxon>
        <taxon>Dikarya</taxon>
        <taxon>Ascomycota</taxon>
        <taxon>Pezizomycotina</taxon>
        <taxon>Dothideomycetes</taxon>
        <taxon>Dothideomycetidae</taxon>
        <taxon>Mycosphaerellales</taxon>
        <taxon>Mycosphaerellaceae</taxon>
        <taxon>Fulvia</taxon>
    </lineage>
</organism>
<reference evidence="1" key="2">
    <citation type="journal article" date="2022" name="Microb. Genom.">
        <title>A chromosome-scale genome assembly of the tomato pathogen Cladosporium fulvum reveals a compartmentalized genome architecture and the presence of a dispensable chromosome.</title>
        <authorList>
            <person name="Zaccaron A.Z."/>
            <person name="Chen L.H."/>
            <person name="Samaras A."/>
            <person name="Stergiopoulos I."/>
        </authorList>
    </citation>
    <scope>NUCLEOTIDE SEQUENCE</scope>
    <source>
        <strain evidence="1">Race5_Kim</strain>
    </source>
</reference>
<keyword evidence="2" id="KW-1185">Reference proteome</keyword>
<gene>
    <name evidence="1" type="ORF">CLAFUR5_12137</name>
</gene>
<protein>
    <submittedName>
        <fullName evidence="1">Uncharacterized protein</fullName>
    </submittedName>
</protein>
<proteinExistence type="predicted"/>
<dbReference type="AlphaFoldDB" id="A0A9Q8PHW5"/>
<dbReference type="EMBL" id="CP090172">
    <property type="protein sequence ID" value="UJO22726.1"/>
    <property type="molecule type" value="Genomic_DNA"/>
</dbReference>
<dbReference type="KEGG" id="ffu:CLAFUR5_12137"/>